<dbReference type="EMBL" id="FOXB01000003">
    <property type="protein sequence ID" value="SFO98311.1"/>
    <property type="molecule type" value="Genomic_DNA"/>
</dbReference>
<dbReference type="PROSITE" id="PS50075">
    <property type="entry name" value="CARRIER"/>
    <property type="match status" value="1"/>
</dbReference>
<keyword evidence="3" id="KW-1185">Reference proteome</keyword>
<evidence type="ECO:0000313" key="2">
    <source>
        <dbReference type="EMBL" id="SFO98311.1"/>
    </source>
</evidence>
<dbReference type="STRING" id="223786.SAMN05216234_10389"/>
<dbReference type="AlphaFoldDB" id="A0A1I5LNG7"/>
<feature type="domain" description="Carrier" evidence="1">
    <location>
        <begin position="1"/>
        <end position="78"/>
    </location>
</feature>
<evidence type="ECO:0000259" key="1">
    <source>
        <dbReference type="PROSITE" id="PS50075"/>
    </source>
</evidence>
<evidence type="ECO:0000313" key="3">
    <source>
        <dbReference type="Proteomes" id="UP000199227"/>
    </source>
</evidence>
<dbReference type="Proteomes" id="UP000199227">
    <property type="component" value="Unassembled WGS sequence"/>
</dbReference>
<dbReference type="RefSeq" id="WP_092910538.1">
    <property type="nucleotide sequence ID" value="NZ_CP136592.1"/>
</dbReference>
<accession>A0A1I5LNG7</accession>
<proteinExistence type="predicted"/>
<dbReference type="InterPro" id="IPR036736">
    <property type="entry name" value="ACP-like_sf"/>
</dbReference>
<protein>
    <submittedName>
        <fullName evidence="2">Acyl carrier protein</fullName>
    </submittedName>
</protein>
<dbReference type="SUPFAM" id="SSF47336">
    <property type="entry name" value="ACP-like"/>
    <property type="match status" value="1"/>
</dbReference>
<reference evidence="2 3" key="1">
    <citation type="submission" date="2016-10" db="EMBL/GenBank/DDBJ databases">
        <authorList>
            <person name="de Groot N.N."/>
        </authorList>
    </citation>
    <scope>NUCLEOTIDE SEQUENCE [LARGE SCALE GENOMIC DNA]</scope>
    <source>
        <strain evidence="2 3">EP1-55-1</strain>
    </source>
</reference>
<dbReference type="Gene3D" id="1.10.1200.10">
    <property type="entry name" value="ACP-like"/>
    <property type="match status" value="1"/>
</dbReference>
<sequence>MKPIDFLRNYLNEIKPIEMDDNTFLKYRYLDNHLDSFAIIQFIMAIEDEFGISLLPEDTESEEFRTIEGVIKIIETKKEL</sequence>
<dbReference type="InterPro" id="IPR009081">
    <property type="entry name" value="PP-bd_ACP"/>
</dbReference>
<name>A0A1I5LNG7_9BACT</name>
<gene>
    <name evidence="2" type="ORF">SAMN05216234_10389</name>
</gene>
<dbReference type="OrthoDB" id="677810at2"/>
<organism evidence="2 3">
    <name type="scientific">Hydrogenimonas thermophila</name>
    <dbReference type="NCBI Taxonomy" id="223786"/>
    <lineage>
        <taxon>Bacteria</taxon>
        <taxon>Pseudomonadati</taxon>
        <taxon>Campylobacterota</taxon>
        <taxon>Epsilonproteobacteria</taxon>
        <taxon>Campylobacterales</taxon>
        <taxon>Hydrogenimonadaceae</taxon>
        <taxon>Hydrogenimonas</taxon>
    </lineage>
</organism>